<keyword evidence="4" id="KW-1185">Reference proteome</keyword>
<feature type="transmembrane region" description="Helical" evidence="1">
    <location>
        <begin position="57"/>
        <end position="75"/>
    </location>
</feature>
<keyword evidence="1" id="KW-0812">Transmembrane</keyword>
<evidence type="ECO:0000313" key="4">
    <source>
        <dbReference type="Proteomes" id="UP000008810"/>
    </source>
</evidence>
<gene>
    <name evidence="2" type="ORF">BRADI_5g11908v3</name>
</gene>
<evidence type="ECO:0000256" key="1">
    <source>
        <dbReference type="SAM" id="Phobius"/>
    </source>
</evidence>
<accession>A0A2K2CGP3</accession>
<protein>
    <submittedName>
        <fullName evidence="2 3">Uncharacterized protein</fullName>
    </submittedName>
</protein>
<dbReference type="InParanoid" id="A0A2K2CGP3"/>
<dbReference type="EMBL" id="CM000884">
    <property type="protein sequence ID" value="PNT61199.1"/>
    <property type="molecule type" value="Genomic_DNA"/>
</dbReference>
<reference evidence="2" key="2">
    <citation type="submission" date="2017-06" db="EMBL/GenBank/DDBJ databases">
        <title>WGS assembly of Brachypodium distachyon.</title>
        <authorList>
            <consortium name="The International Brachypodium Initiative"/>
            <person name="Lucas S."/>
            <person name="Harmon-Smith M."/>
            <person name="Lail K."/>
            <person name="Tice H."/>
            <person name="Grimwood J."/>
            <person name="Bruce D."/>
            <person name="Barry K."/>
            <person name="Shu S."/>
            <person name="Lindquist E."/>
            <person name="Wang M."/>
            <person name="Pitluck S."/>
            <person name="Vogel J.P."/>
            <person name="Garvin D.F."/>
            <person name="Mockler T.C."/>
            <person name="Schmutz J."/>
            <person name="Rokhsar D."/>
            <person name="Bevan M.W."/>
        </authorList>
    </citation>
    <scope>NUCLEOTIDE SEQUENCE</scope>
    <source>
        <strain evidence="2">Bd21</strain>
    </source>
</reference>
<dbReference type="Proteomes" id="UP000008810">
    <property type="component" value="Chromosome 5"/>
</dbReference>
<keyword evidence="1" id="KW-0472">Membrane</keyword>
<sequence length="98" mass="11612">MSLGQRGRLHATRACRYTGCSHRGNLFRLRSSKKPRSAYLLWCKELFPVRRRWSGEGLRLCGSGFFIRFLFMLFVKVFRTAFLKKAVHLYRFLARFSS</sequence>
<evidence type="ECO:0000313" key="3">
    <source>
        <dbReference type="EnsemblPlants" id="PNT61199"/>
    </source>
</evidence>
<dbReference type="AlphaFoldDB" id="A0A2K2CGP3"/>
<reference evidence="2 3" key="1">
    <citation type="journal article" date="2010" name="Nature">
        <title>Genome sequencing and analysis of the model grass Brachypodium distachyon.</title>
        <authorList>
            <consortium name="International Brachypodium Initiative"/>
        </authorList>
    </citation>
    <scope>NUCLEOTIDE SEQUENCE [LARGE SCALE GENOMIC DNA]</scope>
    <source>
        <strain evidence="2 3">Bd21</strain>
    </source>
</reference>
<keyword evidence="1" id="KW-1133">Transmembrane helix</keyword>
<dbReference type="EnsemblPlants" id="PNT61199">
    <property type="protein sequence ID" value="PNT61199"/>
    <property type="gene ID" value="BRADI_5g11908v3"/>
</dbReference>
<evidence type="ECO:0000313" key="2">
    <source>
        <dbReference type="EMBL" id="PNT61199.1"/>
    </source>
</evidence>
<proteinExistence type="predicted"/>
<reference evidence="3" key="3">
    <citation type="submission" date="2018-08" db="UniProtKB">
        <authorList>
            <consortium name="EnsemblPlants"/>
        </authorList>
    </citation>
    <scope>IDENTIFICATION</scope>
    <source>
        <strain evidence="3">cv. Bd21</strain>
    </source>
</reference>
<organism evidence="2">
    <name type="scientific">Brachypodium distachyon</name>
    <name type="common">Purple false brome</name>
    <name type="synonym">Trachynia distachya</name>
    <dbReference type="NCBI Taxonomy" id="15368"/>
    <lineage>
        <taxon>Eukaryota</taxon>
        <taxon>Viridiplantae</taxon>
        <taxon>Streptophyta</taxon>
        <taxon>Embryophyta</taxon>
        <taxon>Tracheophyta</taxon>
        <taxon>Spermatophyta</taxon>
        <taxon>Magnoliopsida</taxon>
        <taxon>Liliopsida</taxon>
        <taxon>Poales</taxon>
        <taxon>Poaceae</taxon>
        <taxon>BOP clade</taxon>
        <taxon>Pooideae</taxon>
        <taxon>Stipodae</taxon>
        <taxon>Brachypodieae</taxon>
        <taxon>Brachypodium</taxon>
    </lineage>
</organism>
<dbReference type="Gramene" id="PNT61199">
    <property type="protein sequence ID" value="PNT61199"/>
    <property type="gene ID" value="BRADI_5g11908v3"/>
</dbReference>
<name>A0A2K2CGP3_BRADI</name>